<keyword evidence="12" id="KW-0805">Transcription regulation</keyword>
<dbReference type="PROSITE" id="PS50157">
    <property type="entry name" value="ZINC_FINGER_C2H2_2"/>
    <property type="match status" value="7"/>
</dbReference>
<evidence type="ECO:0000256" key="11">
    <source>
        <dbReference type="ARBA" id="ARBA00022895"/>
    </source>
</evidence>
<dbReference type="GO" id="GO:0045892">
    <property type="term" value="P:negative regulation of DNA-templated transcription"/>
    <property type="evidence" value="ECO:0007669"/>
    <property type="project" value="Ensembl"/>
</dbReference>
<dbReference type="RefSeq" id="XP_032300491.1">
    <property type="nucleotide sequence ID" value="XM_032444600.1"/>
</dbReference>
<dbReference type="Gene3D" id="3.30.160.60">
    <property type="entry name" value="Classic Zinc Finger"/>
    <property type="match status" value="7"/>
</dbReference>
<protein>
    <recommendedName>
        <fullName evidence="18">Zinc finger protein 827</fullName>
    </recommendedName>
</protein>
<dbReference type="GO" id="GO:0000785">
    <property type="term" value="C:chromatin"/>
    <property type="evidence" value="ECO:0007669"/>
    <property type="project" value="Ensembl"/>
</dbReference>
<dbReference type="PROSITE" id="PS00028">
    <property type="entry name" value="ZINC_FINGER_C2H2_1"/>
    <property type="match status" value="6"/>
</dbReference>
<feature type="region of interest" description="Disordered" evidence="20">
    <location>
        <begin position="112"/>
        <end position="136"/>
    </location>
</feature>
<evidence type="ECO:0000256" key="2">
    <source>
        <dbReference type="ARBA" id="ARBA00004574"/>
    </source>
</evidence>
<evidence type="ECO:0000256" key="4">
    <source>
        <dbReference type="ARBA" id="ARBA00022454"/>
    </source>
</evidence>
<sequence>MHIAVSQVNQGTNGSSHACGKQLSLGGTRDGTRQEEVEGELSEEERWFGNSSETPSEASYGEVQENFKLSLEDRIQDQSTSPDTSLGSATPSSNAAELGTIENEALRDTLQSKEHLSPDASSLCEEEPAGSNKPLSSNLRRLLEAGSLKLDAAVTVNGRVESPVSLGSNLSFSPPAHHAQQLSVLARKLAEKQEQSDQYNAGSHFIWNQGKWLPNSTTTCSLSPDSAILKLKAAANAVLQDRSLSRTEDNIRFESFSSPFSSQSASSTLAALSKKVSERSMTPGQEHPPPASSFLSLASMTSSAALLKEVAARAAGTLLAEKKKSLVAEDPLQLSEVKQEKATPPQSLELLLLPVPKGRASKPTSTASEEEGGKPFQCPICGLVIKRKSYWKRHMVIHTGLKSHQCPLCPFRCARKDNLKSHMKVHQHQDRGETFQCQLCPFTSSRHFSLKLHMRCHQHFLRTESKVKEEIPETEVKGSPQLNSDSCPGPQREGVGPDLMGSASVSKTSDVAGQASGGIPPLLVKEEPKDDNGISAAPFALSTVDRAPNNTKLKDSDFVASTASALFSQDISVKMASDFLMKLSAANQKEPLTPKFKVKDEPKDEEAASSTLSQSSYVFGQESEASAPSAPKEKLKPQEAQANMMRQDISVKAASELLMKLSAESYKETQTVKIKEEPMEVDIHDSQTSASPSQPSQNVGYSTLLGRDINEHIQKAPEGRVLPERNLFSQDISVKMASELLFQLSEKVSKEHNHNKDNTIRTTVSPYFSEDTFRQSPFTSNSKDLLPNETALHGRTSAPEAEKLGLEAGNGLPSWKFNDQLFPCEVCGKVFGRQQTLSRHLSLHTEERKYKCHLCPYAAKCRANLNQHLTVHSVKLVSTDTEDIVSAVTSEGSDGKKHPYYYSCHVCGFETEMNVQFVSHMSLHVDKEQWMFSICCTACDFVTMEEADMKAHVNSKHTAEERKTPSESNSPSSSSLSALSDSANSKEDADISPKNKGSNNLLVISVVPGAQTSLNTEEKSEKGFECVFCNFVCKTKNMFERHLQIHLITRMFECDVCHKFMKTPEQLLEHKKCHTVPTGGLKCPFCIYSTNRPAAMECHLKTHYKMEYKCRICQTVKANQLELEMHIREHRLGNHYKCDQCGYLSKTANKLIEHVRVHTGERPFHCDQCSYSCKRKDNLNLHKKLKHAPRQTFSCDECLFKTTHPFVFSRHVKKHQNGDCSEEEKKGQYSTSKEASPLLPVNSSRNLLSPLSVMSASQALQTVAMSAAHSSGAEPNLAVKALAINGTSLCFDKYWNSEFAHLIPLTMFFPKNHYSLTFHPPRPQTAPAGASSPKHSFLAYLGLTERAETV</sequence>
<evidence type="ECO:0000256" key="18">
    <source>
        <dbReference type="ARBA" id="ARBA00068911"/>
    </source>
</evidence>
<dbReference type="FunFam" id="3.30.160.60:FF:000435">
    <property type="entry name" value="Zinc finger protein 827"/>
    <property type="match status" value="1"/>
</dbReference>
<evidence type="ECO:0000256" key="8">
    <source>
        <dbReference type="ARBA" id="ARBA00022771"/>
    </source>
</evidence>
<dbReference type="GO" id="GO:1904791">
    <property type="term" value="P:negative regulation of shelterin complex assembly"/>
    <property type="evidence" value="ECO:0007669"/>
    <property type="project" value="Ensembl"/>
</dbReference>
<proteinExistence type="inferred from homology"/>
<dbReference type="GO" id="GO:0006338">
    <property type="term" value="P:chromatin remodeling"/>
    <property type="evidence" value="ECO:0007669"/>
    <property type="project" value="Ensembl"/>
</dbReference>
<evidence type="ECO:0000256" key="1">
    <source>
        <dbReference type="ARBA" id="ARBA00004123"/>
    </source>
</evidence>
<gene>
    <name evidence="22" type="primary">ZNF827</name>
</gene>
<evidence type="ECO:0000256" key="7">
    <source>
        <dbReference type="ARBA" id="ARBA00022737"/>
    </source>
</evidence>
<keyword evidence="13" id="KW-0238">DNA-binding</keyword>
<dbReference type="GO" id="GO:0120325">
    <property type="term" value="F:NuRD complex binding"/>
    <property type="evidence" value="ECO:0007669"/>
    <property type="project" value="Ensembl"/>
</dbReference>
<dbReference type="GO" id="GO:1990904">
    <property type="term" value="C:ribonucleoprotein complex"/>
    <property type="evidence" value="ECO:0007669"/>
    <property type="project" value="Ensembl"/>
</dbReference>
<evidence type="ECO:0000256" key="17">
    <source>
        <dbReference type="ARBA" id="ARBA00064393"/>
    </source>
</evidence>
<comment type="subunit">
    <text evidence="17">Part of a transcription inhibitory ribonucleoprotein complex composed at least of the circular RNA circZNF827, HNRNPK and HNRNPL. Interacts with the nucleosome remodeling and histone deacetylase/NuRD complex. Interacts with RBBP4; the interaction is direct and recruits RBBP4, a component of the NuRD complex, to telomeres.</text>
</comment>
<dbReference type="InterPro" id="IPR013087">
    <property type="entry name" value="Znf_C2H2_type"/>
</dbReference>
<keyword evidence="7" id="KW-0677">Repeat</keyword>
<feature type="compositionally biased region" description="Low complexity" evidence="20">
    <location>
        <begin position="966"/>
        <end position="983"/>
    </location>
</feature>
<feature type="domain" description="C2H2-type" evidence="21">
    <location>
        <begin position="822"/>
        <end position="849"/>
    </location>
</feature>
<feature type="domain" description="C2H2-type" evidence="21">
    <location>
        <begin position="1052"/>
        <end position="1075"/>
    </location>
</feature>
<dbReference type="FunFam" id="3.30.160.60:FF:001733">
    <property type="entry name" value="zinc finger protein 827 isoform X1"/>
    <property type="match status" value="1"/>
</dbReference>
<dbReference type="FunFam" id="3.30.160.60:FF:002599">
    <property type="entry name" value="Zinc finger protein 827"/>
    <property type="match status" value="1"/>
</dbReference>
<dbReference type="GO" id="GO:0000723">
    <property type="term" value="P:telomere maintenance"/>
    <property type="evidence" value="ECO:0007669"/>
    <property type="project" value="Ensembl"/>
</dbReference>
<dbReference type="FunFam" id="3.30.160.60:FF:000272">
    <property type="entry name" value="Zinc finger protein 827"/>
    <property type="match status" value="1"/>
</dbReference>
<evidence type="ECO:0000256" key="15">
    <source>
        <dbReference type="ARBA" id="ARBA00023242"/>
    </source>
</evidence>
<keyword evidence="9" id="KW-0862">Zinc</keyword>
<dbReference type="GO" id="GO:0005634">
    <property type="term" value="C:nucleus"/>
    <property type="evidence" value="ECO:0007669"/>
    <property type="project" value="UniProtKB-SubCell"/>
</dbReference>
<dbReference type="Ensembl" id="ENSCJPT00005002955.1">
    <property type="protein sequence ID" value="ENSCJPP00005001759.1"/>
    <property type="gene ID" value="ENSCJPG00005001796.1"/>
</dbReference>
<evidence type="ECO:0000256" key="10">
    <source>
        <dbReference type="ARBA" id="ARBA00022843"/>
    </source>
</evidence>
<feature type="compositionally biased region" description="Basic and acidic residues" evidence="20">
    <location>
        <begin position="597"/>
        <end position="606"/>
    </location>
</feature>
<feature type="region of interest" description="Disordered" evidence="20">
    <location>
        <begin position="593"/>
        <end position="641"/>
    </location>
</feature>
<dbReference type="GO" id="GO:0045944">
    <property type="term" value="P:positive regulation of transcription by RNA polymerase II"/>
    <property type="evidence" value="ECO:0007669"/>
    <property type="project" value="TreeGrafter"/>
</dbReference>
<evidence type="ECO:0000256" key="14">
    <source>
        <dbReference type="ARBA" id="ARBA00023163"/>
    </source>
</evidence>
<evidence type="ECO:0000313" key="23">
    <source>
        <dbReference type="Proteomes" id="UP000694412"/>
    </source>
</evidence>
<dbReference type="SUPFAM" id="SSF57667">
    <property type="entry name" value="beta-beta-alpha zinc fingers"/>
    <property type="match status" value="4"/>
</dbReference>
<evidence type="ECO:0000259" key="21">
    <source>
        <dbReference type="PROSITE" id="PS50157"/>
    </source>
</evidence>
<feature type="compositionally biased region" description="Basic and acidic residues" evidence="20">
    <location>
        <begin position="953"/>
        <end position="965"/>
    </location>
</feature>
<keyword evidence="11" id="KW-0779">Telomere</keyword>
<accession>A0A8C2SRJ8</accession>
<dbReference type="InterPro" id="IPR050688">
    <property type="entry name" value="Zinc_finger/UBP_domain"/>
</dbReference>
<dbReference type="Proteomes" id="UP000694412">
    <property type="component" value="Chromosome 4"/>
</dbReference>
<feature type="compositionally biased region" description="Basic and acidic residues" evidence="20">
    <location>
        <begin position="984"/>
        <end position="993"/>
    </location>
</feature>
<dbReference type="GeneID" id="107313155"/>
<feature type="region of interest" description="Disordered" evidence="20">
    <location>
        <begin position="1"/>
        <end position="97"/>
    </location>
</feature>
<dbReference type="GeneTree" id="ENSGT00940000156063"/>
<dbReference type="FunFam" id="3.30.160.60:FF:001564">
    <property type="entry name" value="zinc finger protein 827 isoform X1"/>
    <property type="match status" value="1"/>
</dbReference>
<dbReference type="GO" id="GO:0008270">
    <property type="term" value="F:zinc ion binding"/>
    <property type="evidence" value="ECO:0007669"/>
    <property type="project" value="UniProtKB-KW"/>
</dbReference>
<reference evidence="22" key="3">
    <citation type="submission" date="2025-09" db="UniProtKB">
        <authorList>
            <consortium name="Ensembl"/>
        </authorList>
    </citation>
    <scope>IDENTIFICATION</scope>
</reference>
<feature type="compositionally biased region" description="Polar residues" evidence="20">
    <location>
        <begin position="1"/>
        <end position="16"/>
    </location>
</feature>
<feature type="domain" description="C2H2-type" evidence="21">
    <location>
        <begin position="1164"/>
        <end position="1192"/>
    </location>
</feature>
<evidence type="ECO:0000256" key="5">
    <source>
        <dbReference type="ARBA" id="ARBA00022499"/>
    </source>
</evidence>
<feature type="compositionally biased region" description="Polar residues" evidence="20">
    <location>
        <begin position="77"/>
        <end position="95"/>
    </location>
</feature>
<keyword evidence="14" id="KW-0804">Transcription</keyword>
<dbReference type="FunFam" id="3.30.160.60:FF:000484">
    <property type="entry name" value="zinc finger protein 827 isoform X1"/>
    <property type="match status" value="1"/>
</dbReference>
<feature type="compositionally biased region" description="Polar residues" evidence="20">
    <location>
        <begin position="608"/>
        <end position="626"/>
    </location>
</feature>
<feature type="region of interest" description="Disordered" evidence="20">
    <location>
        <begin position="271"/>
        <end position="292"/>
    </location>
</feature>
<comment type="function">
    <text evidence="16">As part of a ribonucleoprotein complex composed at least of HNRNPK, HNRNPL and the circular RNA circZNF827 that nucleates the complex on chromatin, may negatively regulate the transcription of genes involved in neuronal differentiation. Could also recruit the nucleosome remodeling and histone deacetylase/NuRD complex to telomeric regions of chromosomes to regulate chromatin remodeling as part of telomere maintenance.</text>
</comment>
<reference evidence="22" key="1">
    <citation type="submission" date="2015-11" db="EMBL/GenBank/DDBJ databases">
        <authorList>
            <consortium name="International Coturnix japonica Genome Analysis Consortium"/>
            <person name="Warren W."/>
            <person name="Burt D.W."/>
            <person name="Antin P.B."/>
            <person name="Lanford R."/>
            <person name="Gros J."/>
            <person name="Wilson R.K."/>
        </authorList>
    </citation>
    <scope>NUCLEOTIDE SEQUENCE [LARGE SCALE GENOMIC DNA]</scope>
</reference>
<evidence type="ECO:0000256" key="20">
    <source>
        <dbReference type="SAM" id="MobiDB-lite"/>
    </source>
</evidence>
<keyword evidence="15" id="KW-0539">Nucleus</keyword>
<dbReference type="GO" id="GO:0000781">
    <property type="term" value="C:chromosome, telomeric region"/>
    <property type="evidence" value="ECO:0007669"/>
    <property type="project" value="UniProtKB-SubCell"/>
</dbReference>
<dbReference type="OrthoDB" id="6910977at2759"/>
<dbReference type="GO" id="GO:0070200">
    <property type="term" value="P:establishment of protein localization to telomere"/>
    <property type="evidence" value="ECO:0007669"/>
    <property type="project" value="Ensembl"/>
</dbReference>
<dbReference type="PANTHER" id="PTHR24403">
    <property type="entry name" value="ZINC FINGER PROTEIN"/>
    <property type="match status" value="1"/>
</dbReference>
<feature type="domain" description="C2H2-type" evidence="21">
    <location>
        <begin position="1136"/>
        <end position="1163"/>
    </location>
</feature>
<dbReference type="Pfam" id="PF00096">
    <property type="entry name" value="zf-C2H2"/>
    <property type="match status" value="3"/>
</dbReference>
<feature type="domain" description="C2H2-type" evidence="21">
    <location>
        <begin position="850"/>
        <end position="873"/>
    </location>
</feature>
<dbReference type="PANTHER" id="PTHR24403:SF62">
    <property type="entry name" value="ZINC FINGER PROTEIN 827"/>
    <property type="match status" value="1"/>
</dbReference>
<keyword evidence="5" id="KW-1017">Isopeptide bond</keyword>
<evidence type="ECO:0000256" key="6">
    <source>
        <dbReference type="ARBA" id="ARBA00022723"/>
    </source>
</evidence>
<dbReference type="GO" id="GO:0003677">
    <property type="term" value="F:DNA binding"/>
    <property type="evidence" value="ECO:0007669"/>
    <property type="project" value="UniProtKB-KW"/>
</dbReference>
<dbReference type="InterPro" id="IPR036236">
    <property type="entry name" value="Znf_C2H2_sf"/>
</dbReference>
<evidence type="ECO:0000313" key="22">
    <source>
        <dbReference type="Ensembl" id="ENSCJPP00005001759.1"/>
    </source>
</evidence>
<evidence type="ECO:0000256" key="12">
    <source>
        <dbReference type="ARBA" id="ARBA00023015"/>
    </source>
</evidence>
<evidence type="ECO:0000256" key="16">
    <source>
        <dbReference type="ARBA" id="ARBA00053097"/>
    </source>
</evidence>
<comment type="subcellular location">
    <subcellularLocation>
        <location evidence="2">Chromosome</location>
        <location evidence="2">Telomere</location>
    </subcellularLocation>
    <subcellularLocation>
        <location evidence="1">Nucleus</location>
    </subcellularLocation>
</comment>
<evidence type="ECO:0000256" key="13">
    <source>
        <dbReference type="ARBA" id="ARBA00023125"/>
    </source>
</evidence>
<feature type="region of interest" description="Disordered" evidence="20">
    <location>
        <begin position="953"/>
        <end position="994"/>
    </location>
</feature>
<keyword evidence="8 19" id="KW-0863">Zinc-finger</keyword>
<evidence type="ECO:0000256" key="3">
    <source>
        <dbReference type="ARBA" id="ARBA00006991"/>
    </source>
</evidence>
<evidence type="ECO:0000256" key="19">
    <source>
        <dbReference type="PROSITE-ProRule" id="PRU00042"/>
    </source>
</evidence>
<organism evidence="22 23">
    <name type="scientific">Coturnix japonica</name>
    <name type="common">Japanese quail</name>
    <name type="synonym">Coturnix coturnix japonica</name>
    <dbReference type="NCBI Taxonomy" id="93934"/>
    <lineage>
        <taxon>Eukaryota</taxon>
        <taxon>Metazoa</taxon>
        <taxon>Chordata</taxon>
        <taxon>Craniata</taxon>
        <taxon>Vertebrata</taxon>
        <taxon>Euteleostomi</taxon>
        <taxon>Archelosauria</taxon>
        <taxon>Archosauria</taxon>
        <taxon>Dinosauria</taxon>
        <taxon>Saurischia</taxon>
        <taxon>Theropoda</taxon>
        <taxon>Coelurosauria</taxon>
        <taxon>Aves</taxon>
        <taxon>Neognathae</taxon>
        <taxon>Galloanserae</taxon>
        <taxon>Galliformes</taxon>
        <taxon>Phasianidae</taxon>
        <taxon>Perdicinae</taxon>
        <taxon>Coturnix</taxon>
    </lineage>
</organism>
<evidence type="ECO:0000256" key="9">
    <source>
        <dbReference type="ARBA" id="ARBA00022833"/>
    </source>
</evidence>
<keyword evidence="10" id="KW-0832">Ubl conjugation</keyword>
<keyword evidence="4" id="KW-0158">Chromosome</keyword>
<feature type="region of interest" description="Disordered" evidence="20">
    <location>
        <begin position="1217"/>
        <end position="1236"/>
    </location>
</feature>
<keyword evidence="6" id="KW-0479">Metal-binding</keyword>
<dbReference type="SMART" id="SM00355">
    <property type="entry name" value="ZnF_C2H2"/>
    <property type="match status" value="14"/>
</dbReference>
<feature type="region of interest" description="Disordered" evidence="20">
    <location>
        <begin position="468"/>
        <end position="516"/>
    </location>
</feature>
<comment type="similarity">
    <text evidence="3">Belongs to the krueppel C2H2-type zinc-finger protein family.</text>
</comment>
<dbReference type="FunFam" id="3.30.160.60:FF:000415">
    <property type="entry name" value="Zinc finger protein 827"/>
    <property type="match status" value="1"/>
</dbReference>
<feature type="domain" description="C2H2-type" evidence="21">
    <location>
        <begin position="376"/>
        <end position="403"/>
    </location>
</feature>
<reference evidence="22" key="2">
    <citation type="submission" date="2025-08" db="UniProtKB">
        <authorList>
            <consortium name="Ensembl"/>
        </authorList>
    </citation>
    <scope>IDENTIFICATION</scope>
</reference>
<dbReference type="CTD" id="152485"/>
<name>A0A8C2SRJ8_COTJA</name>
<keyword evidence="23" id="KW-1185">Reference proteome</keyword>
<feature type="domain" description="C2H2-type" evidence="21">
    <location>
        <begin position="404"/>
        <end position="431"/>
    </location>
</feature>